<keyword evidence="1" id="KW-1133">Transmembrane helix</keyword>
<proteinExistence type="predicted"/>
<name>A0A8H9KQJ3_9MICO</name>
<dbReference type="Proteomes" id="UP000628079">
    <property type="component" value="Unassembled WGS sequence"/>
</dbReference>
<feature type="transmembrane region" description="Helical" evidence="1">
    <location>
        <begin position="6"/>
        <end position="26"/>
    </location>
</feature>
<reference evidence="2" key="1">
    <citation type="journal article" date="2014" name="Int. J. Syst. Evol. Microbiol.">
        <title>Complete genome sequence of Corynebacterium casei LMG S-19264T (=DSM 44701T), isolated from a smear-ripened cheese.</title>
        <authorList>
            <consortium name="US DOE Joint Genome Institute (JGI-PGF)"/>
            <person name="Walter F."/>
            <person name="Albersmeier A."/>
            <person name="Kalinowski J."/>
            <person name="Ruckert C."/>
        </authorList>
    </citation>
    <scope>NUCLEOTIDE SEQUENCE</scope>
    <source>
        <strain evidence="2">CGMCC 1.10749</strain>
    </source>
</reference>
<organism evidence="2 3">
    <name type="scientific">Knoellia flava</name>
    <dbReference type="NCBI Taxonomy" id="913969"/>
    <lineage>
        <taxon>Bacteria</taxon>
        <taxon>Bacillati</taxon>
        <taxon>Actinomycetota</taxon>
        <taxon>Actinomycetes</taxon>
        <taxon>Micrococcales</taxon>
        <taxon>Intrasporangiaceae</taxon>
        <taxon>Knoellia</taxon>
    </lineage>
</organism>
<keyword evidence="1" id="KW-0812">Transmembrane</keyword>
<comment type="caution">
    <text evidence="2">The sequence shown here is derived from an EMBL/GenBank/DDBJ whole genome shotgun (WGS) entry which is preliminary data.</text>
</comment>
<dbReference type="RefSeq" id="WP_035946218.1">
    <property type="nucleotide sequence ID" value="NZ_BMEA01000001.1"/>
</dbReference>
<reference evidence="2" key="2">
    <citation type="submission" date="2020-09" db="EMBL/GenBank/DDBJ databases">
        <authorList>
            <person name="Sun Q."/>
            <person name="Zhou Y."/>
        </authorList>
    </citation>
    <scope>NUCLEOTIDE SEQUENCE</scope>
    <source>
        <strain evidence="2">CGMCC 1.10749</strain>
    </source>
</reference>
<accession>A0A8H9KQJ3</accession>
<evidence type="ECO:0000313" key="3">
    <source>
        <dbReference type="Proteomes" id="UP000628079"/>
    </source>
</evidence>
<dbReference type="EMBL" id="BMEA01000001">
    <property type="protein sequence ID" value="GGB78273.1"/>
    <property type="molecule type" value="Genomic_DNA"/>
</dbReference>
<sequence>MIPLDIVFLLLGMLALGAVVGVALAANGERSAARGVARARAGRPVLVPVLVGSGEGQHRGRAFVDGDDVVVVGPGTHLRVSRSAFRSTGQRRIGVNDELFEFAEQRGFVDAAGGRHLVGAVDEWSPALDAQLEGHPRPAGRWQRIRAAVPTTPLVIVVLALLAFTGFQTLWAMGDDVEATVVRLVDHPEDGYTDCAVRWPAAGGPDAEPNYAEIDCYEPYPAVGDTVRIKALASPLEGAALDQEGTYEGLTLLTGGATLLAGTVVLVAAATRLRRPAVRLAPIAAAEVTVAPPVDVARDADLPELLDALAVREGWQSSGTGTAPVQPAHAPLLMALGSARWWPVAVLAGAAWLVDGLPGALRAGLGAGAVAALAWAVWRALTTLLAVRRAAVGPVTSEWDYRLIRDIGDEWYALLLLGRTPHWMVLLDEPGHPPTRGRCGVRGDLREGGAVHLRIDGTFWPTLSPVVRVDDDMMREMRRDVLDRLSGADG</sequence>
<feature type="transmembrane region" description="Helical" evidence="1">
    <location>
        <begin position="147"/>
        <end position="167"/>
    </location>
</feature>
<feature type="transmembrane region" description="Helical" evidence="1">
    <location>
        <begin position="250"/>
        <end position="270"/>
    </location>
</feature>
<dbReference type="AlphaFoldDB" id="A0A8H9KQJ3"/>
<keyword evidence="1" id="KW-0472">Membrane</keyword>
<evidence type="ECO:0000256" key="1">
    <source>
        <dbReference type="SAM" id="Phobius"/>
    </source>
</evidence>
<feature type="transmembrane region" description="Helical" evidence="1">
    <location>
        <begin position="360"/>
        <end position="381"/>
    </location>
</feature>
<evidence type="ECO:0000313" key="2">
    <source>
        <dbReference type="EMBL" id="GGB78273.1"/>
    </source>
</evidence>
<protein>
    <submittedName>
        <fullName evidence="2">Uncharacterized protein</fullName>
    </submittedName>
</protein>
<feature type="transmembrane region" description="Helical" evidence="1">
    <location>
        <begin position="332"/>
        <end position="354"/>
    </location>
</feature>
<gene>
    <name evidence="2" type="ORF">GCM10011314_17440</name>
</gene>